<keyword evidence="1" id="KW-0808">Transferase</keyword>
<dbReference type="PANTHER" id="PTHR46401">
    <property type="entry name" value="GLYCOSYLTRANSFERASE WBBK-RELATED"/>
    <property type="match status" value="1"/>
</dbReference>
<evidence type="ECO:0000313" key="4">
    <source>
        <dbReference type="Proteomes" id="UP000641025"/>
    </source>
</evidence>
<dbReference type="RefSeq" id="WP_199395863.1">
    <property type="nucleotide sequence ID" value="NZ_JAEMHK010000011.1"/>
</dbReference>
<dbReference type="InterPro" id="IPR028098">
    <property type="entry name" value="Glyco_trans_4-like_N"/>
</dbReference>
<organism evidence="3 4">
    <name type="scientific">Geomonas propionica</name>
    <dbReference type="NCBI Taxonomy" id="2798582"/>
    <lineage>
        <taxon>Bacteria</taxon>
        <taxon>Pseudomonadati</taxon>
        <taxon>Thermodesulfobacteriota</taxon>
        <taxon>Desulfuromonadia</taxon>
        <taxon>Geobacterales</taxon>
        <taxon>Geobacteraceae</taxon>
        <taxon>Geomonas</taxon>
    </lineage>
</organism>
<name>A0ABS0YTW6_9BACT</name>
<accession>A0ABS0YTW6</accession>
<dbReference type="Gene3D" id="3.40.50.2000">
    <property type="entry name" value="Glycogen Phosphorylase B"/>
    <property type="match status" value="2"/>
</dbReference>
<dbReference type="CDD" id="cd03801">
    <property type="entry name" value="GT4_PimA-like"/>
    <property type="match status" value="1"/>
</dbReference>
<evidence type="ECO:0000259" key="2">
    <source>
        <dbReference type="Pfam" id="PF13439"/>
    </source>
</evidence>
<comment type="caution">
    <text evidence="3">The sequence shown here is derived from an EMBL/GenBank/DDBJ whole genome shotgun (WGS) entry which is preliminary data.</text>
</comment>
<keyword evidence="4" id="KW-1185">Reference proteome</keyword>
<evidence type="ECO:0000313" key="3">
    <source>
        <dbReference type="EMBL" id="MBJ6801366.1"/>
    </source>
</evidence>
<evidence type="ECO:0000256" key="1">
    <source>
        <dbReference type="ARBA" id="ARBA00022679"/>
    </source>
</evidence>
<sequence>MNNLIPSIGADNQALPSAPGLILMAADPIGGVWNYVLELSRGLAPHGVNVALATMGRPLSPGQRREVADEGNVTLFESKYRLEWMDNPWGDVEKSGEWLLSLEAELKPDLVHLNGYAHAALPWRSPCLVVAHSCVLSWWEAVRGEQVPQRLDDYRTRVSRGLAAADLVAAPSSAMLDCIRRLYLPLPDAQVVYNARGRTRFRPGRKEDFILSVGRVWDEAKNIGALVRNAYDLPWPVYVAGEINQPGGGAANVDGVNRLGFLAPESLAPWYAAAAIYVLPARYEPFGLTVLEAAQSGCALVLGDIPSLRELWDGAALFVDPDSAMDLQKQLRALCADRNRQASLREKALERSRSFTAGRMTDGYLALYHRLRRGKSMTEEV</sequence>
<dbReference type="SUPFAM" id="SSF53756">
    <property type="entry name" value="UDP-Glycosyltransferase/glycogen phosphorylase"/>
    <property type="match status" value="1"/>
</dbReference>
<gene>
    <name evidence="3" type="ORF">JFN90_14620</name>
</gene>
<feature type="domain" description="Glycosyltransferase subfamily 4-like N-terminal" evidence="2">
    <location>
        <begin position="29"/>
        <end position="194"/>
    </location>
</feature>
<protein>
    <submittedName>
        <fullName evidence="3">Glycosyltransferase family 4 protein</fullName>
    </submittedName>
</protein>
<dbReference type="PANTHER" id="PTHR46401:SF2">
    <property type="entry name" value="GLYCOSYLTRANSFERASE WBBK-RELATED"/>
    <property type="match status" value="1"/>
</dbReference>
<dbReference type="Pfam" id="PF13692">
    <property type="entry name" value="Glyco_trans_1_4"/>
    <property type="match status" value="1"/>
</dbReference>
<reference evidence="3 4" key="1">
    <citation type="submission" date="2020-12" db="EMBL/GenBank/DDBJ databases">
        <title>Geomonas sp. Red259, isolated from paddy soil.</title>
        <authorList>
            <person name="Xu Z."/>
            <person name="Zhang Z."/>
            <person name="Masuda Y."/>
            <person name="Itoh H."/>
            <person name="Senoo K."/>
        </authorList>
    </citation>
    <scope>NUCLEOTIDE SEQUENCE [LARGE SCALE GENOMIC DNA]</scope>
    <source>
        <strain evidence="3 4">Red259</strain>
    </source>
</reference>
<dbReference type="Proteomes" id="UP000641025">
    <property type="component" value="Unassembled WGS sequence"/>
</dbReference>
<dbReference type="EMBL" id="JAEMHK010000011">
    <property type="protein sequence ID" value="MBJ6801366.1"/>
    <property type="molecule type" value="Genomic_DNA"/>
</dbReference>
<proteinExistence type="predicted"/>
<dbReference type="Pfam" id="PF13439">
    <property type="entry name" value="Glyco_transf_4"/>
    <property type="match status" value="1"/>
</dbReference>